<dbReference type="Gene3D" id="3.40.605.10">
    <property type="entry name" value="Aldehyde Dehydrogenase, Chain A, domain 1"/>
    <property type="match status" value="1"/>
</dbReference>
<dbReference type="EC" id="1.2.1.3" evidence="3"/>
<dbReference type="InterPro" id="IPR044086">
    <property type="entry name" value="LUC3-like"/>
</dbReference>
<dbReference type="FunFam" id="3.40.309.10:FF:000009">
    <property type="entry name" value="Aldehyde dehydrogenase A"/>
    <property type="match status" value="1"/>
</dbReference>
<evidence type="ECO:0000256" key="5">
    <source>
        <dbReference type="PROSITE-ProRule" id="PRU10007"/>
    </source>
</evidence>
<dbReference type="InterPro" id="IPR029510">
    <property type="entry name" value="Ald_DH_CS_GLU"/>
</dbReference>
<protein>
    <recommendedName>
        <fullName evidence="3">aldehyde dehydrogenase (NAD(+))</fullName>
        <ecNumber evidence="3">1.2.1.3</ecNumber>
    </recommendedName>
</protein>
<evidence type="ECO:0000313" key="8">
    <source>
        <dbReference type="EMBL" id="KAH7109413.1"/>
    </source>
</evidence>
<keyword evidence="2 6" id="KW-0560">Oxidoreductase</keyword>
<reference evidence="8" key="1">
    <citation type="journal article" date="2021" name="Nat. Commun.">
        <title>Genetic determinants of endophytism in the Arabidopsis root mycobiome.</title>
        <authorList>
            <person name="Mesny F."/>
            <person name="Miyauchi S."/>
            <person name="Thiergart T."/>
            <person name="Pickel B."/>
            <person name="Atanasova L."/>
            <person name="Karlsson M."/>
            <person name="Huettel B."/>
            <person name="Barry K.W."/>
            <person name="Haridas S."/>
            <person name="Chen C."/>
            <person name="Bauer D."/>
            <person name="Andreopoulos W."/>
            <person name="Pangilinan J."/>
            <person name="LaButti K."/>
            <person name="Riley R."/>
            <person name="Lipzen A."/>
            <person name="Clum A."/>
            <person name="Drula E."/>
            <person name="Henrissat B."/>
            <person name="Kohler A."/>
            <person name="Grigoriev I.V."/>
            <person name="Martin F.M."/>
            <person name="Hacquard S."/>
        </authorList>
    </citation>
    <scope>NUCLEOTIDE SEQUENCE</scope>
    <source>
        <strain evidence="8">MPI-CAGE-CH-0243</strain>
    </source>
</reference>
<dbReference type="PANTHER" id="PTHR11699">
    <property type="entry name" value="ALDEHYDE DEHYDROGENASE-RELATED"/>
    <property type="match status" value="1"/>
</dbReference>
<comment type="catalytic activity">
    <reaction evidence="4">
        <text>an aldehyde + NAD(+) + H2O = a carboxylate + NADH + 2 H(+)</text>
        <dbReference type="Rhea" id="RHEA:16185"/>
        <dbReference type="ChEBI" id="CHEBI:15377"/>
        <dbReference type="ChEBI" id="CHEBI:15378"/>
        <dbReference type="ChEBI" id="CHEBI:17478"/>
        <dbReference type="ChEBI" id="CHEBI:29067"/>
        <dbReference type="ChEBI" id="CHEBI:57540"/>
        <dbReference type="ChEBI" id="CHEBI:57945"/>
        <dbReference type="EC" id="1.2.1.3"/>
    </reaction>
</comment>
<evidence type="ECO:0000256" key="2">
    <source>
        <dbReference type="ARBA" id="ARBA00023002"/>
    </source>
</evidence>
<dbReference type="SUPFAM" id="SSF53720">
    <property type="entry name" value="ALDH-like"/>
    <property type="match status" value="1"/>
</dbReference>
<gene>
    <name evidence="8" type="ORF">B0J11DRAFT_554712</name>
</gene>
<accession>A0A9P9I6B3</accession>
<dbReference type="AlphaFoldDB" id="A0A9P9I6B3"/>
<dbReference type="OrthoDB" id="310895at2759"/>
<evidence type="ECO:0000256" key="3">
    <source>
        <dbReference type="ARBA" id="ARBA00024226"/>
    </source>
</evidence>
<evidence type="ECO:0000256" key="4">
    <source>
        <dbReference type="ARBA" id="ARBA00049194"/>
    </source>
</evidence>
<dbReference type="InterPro" id="IPR016161">
    <property type="entry name" value="Ald_DH/histidinol_DH"/>
</dbReference>
<feature type="active site" evidence="5">
    <location>
        <position position="243"/>
    </location>
</feature>
<sequence>MLNWETFQNSINGKLESTVETRHGIDPATGKRGPDVPVSTQSDVERAMNASHAAFEKWSEVPFVQRQKAVVDFASALEAEKERFAQMLTKEQGKPLVFARMEIDLAVHWMKSLARIELPEEKIVEKDKEIVVRYTPLGVIVGIVPWNYPVLIAAGKIAPAVVTGNSIVVKPSPFTPACGLKLCELAQVFFPPGVIQCLSGGDELGPLLTAHPIPAKISFTGSTFTGKKVMESASKTLKRVTLELGGNDPAVIFDDVNVEDVAPKVASLAFLNSGQICLALKRIFVQESIADAFLEALIKATKSLKLGPGDEPDVFLGPVQNAMQYERVKGFFDDIDKENMRVAVGGENPGGPGYFITPTIIDRPGESSRIVREEPFGPIVPFLTFQDEEDAVKKANDTHMGLGASVWTSDIDRGNRVARKLQAGTVWVNTHFELDPRVPFGGHKESGIGTEWGVGGLKSYCNSQTLFLKRSKM</sequence>
<dbReference type="FunFam" id="3.40.605.10:FF:000007">
    <property type="entry name" value="NAD/NADP-dependent betaine aldehyde dehydrogenase"/>
    <property type="match status" value="1"/>
</dbReference>
<evidence type="ECO:0000313" key="9">
    <source>
        <dbReference type="Proteomes" id="UP000700596"/>
    </source>
</evidence>
<dbReference type="Proteomes" id="UP000700596">
    <property type="component" value="Unassembled WGS sequence"/>
</dbReference>
<dbReference type="Gene3D" id="3.40.309.10">
    <property type="entry name" value="Aldehyde Dehydrogenase, Chain A, domain 2"/>
    <property type="match status" value="1"/>
</dbReference>
<comment type="similarity">
    <text evidence="1 6">Belongs to the aldehyde dehydrogenase family.</text>
</comment>
<dbReference type="InterPro" id="IPR016160">
    <property type="entry name" value="Ald_DH_CS_CYS"/>
</dbReference>
<proteinExistence type="inferred from homology"/>
<keyword evidence="9" id="KW-1185">Reference proteome</keyword>
<dbReference type="Pfam" id="PF00171">
    <property type="entry name" value="Aldedh"/>
    <property type="match status" value="1"/>
</dbReference>
<comment type="caution">
    <text evidence="8">The sequence shown here is derived from an EMBL/GenBank/DDBJ whole genome shotgun (WGS) entry which is preliminary data.</text>
</comment>
<dbReference type="CDD" id="cd07106">
    <property type="entry name" value="ALDH_AldA-AAD23400"/>
    <property type="match status" value="1"/>
</dbReference>
<dbReference type="EMBL" id="JAGMWT010000032">
    <property type="protein sequence ID" value="KAH7109413.1"/>
    <property type="molecule type" value="Genomic_DNA"/>
</dbReference>
<evidence type="ECO:0000256" key="6">
    <source>
        <dbReference type="RuleBase" id="RU003345"/>
    </source>
</evidence>
<dbReference type="PROSITE" id="PS00687">
    <property type="entry name" value="ALDEHYDE_DEHYDR_GLU"/>
    <property type="match status" value="1"/>
</dbReference>
<dbReference type="PROSITE" id="PS00070">
    <property type="entry name" value="ALDEHYDE_DEHYDR_CYS"/>
    <property type="match status" value="1"/>
</dbReference>
<dbReference type="InterPro" id="IPR015590">
    <property type="entry name" value="Aldehyde_DH_dom"/>
</dbReference>
<feature type="domain" description="Aldehyde dehydrogenase" evidence="7">
    <location>
        <begin position="20"/>
        <end position="465"/>
    </location>
</feature>
<organism evidence="8 9">
    <name type="scientific">Dendryphion nanum</name>
    <dbReference type="NCBI Taxonomy" id="256645"/>
    <lineage>
        <taxon>Eukaryota</taxon>
        <taxon>Fungi</taxon>
        <taxon>Dikarya</taxon>
        <taxon>Ascomycota</taxon>
        <taxon>Pezizomycotina</taxon>
        <taxon>Dothideomycetes</taxon>
        <taxon>Pleosporomycetidae</taxon>
        <taxon>Pleosporales</taxon>
        <taxon>Torulaceae</taxon>
        <taxon>Dendryphion</taxon>
    </lineage>
</organism>
<dbReference type="InterPro" id="IPR016162">
    <property type="entry name" value="Ald_DH_N"/>
</dbReference>
<evidence type="ECO:0000256" key="1">
    <source>
        <dbReference type="ARBA" id="ARBA00009986"/>
    </source>
</evidence>
<name>A0A9P9I6B3_9PLEO</name>
<dbReference type="GO" id="GO:0004029">
    <property type="term" value="F:aldehyde dehydrogenase (NAD+) activity"/>
    <property type="evidence" value="ECO:0007669"/>
    <property type="project" value="UniProtKB-EC"/>
</dbReference>
<dbReference type="InterPro" id="IPR016163">
    <property type="entry name" value="Ald_DH_C"/>
</dbReference>
<evidence type="ECO:0000259" key="7">
    <source>
        <dbReference type="Pfam" id="PF00171"/>
    </source>
</evidence>